<evidence type="ECO:0000313" key="2">
    <source>
        <dbReference type="Proteomes" id="UP000232673"/>
    </source>
</evidence>
<evidence type="ECO:0000313" key="1">
    <source>
        <dbReference type="EMBL" id="PKD19451.1"/>
    </source>
</evidence>
<keyword evidence="2" id="KW-1185">Reference proteome</keyword>
<dbReference type="AlphaFoldDB" id="A0A2N0TXK1"/>
<comment type="caution">
    <text evidence="1">The sequence shown here is derived from an EMBL/GenBank/DDBJ whole genome shotgun (WGS) entry which is preliminary data.</text>
</comment>
<dbReference type="Proteomes" id="UP000232673">
    <property type="component" value="Unassembled WGS sequence"/>
</dbReference>
<dbReference type="STRING" id="447422.SAMN05660903_03274"/>
<organism evidence="1 2">
    <name type="scientific">Salegentibacter salinarum</name>
    <dbReference type="NCBI Taxonomy" id="447422"/>
    <lineage>
        <taxon>Bacteria</taxon>
        <taxon>Pseudomonadati</taxon>
        <taxon>Bacteroidota</taxon>
        <taxon>Flavobacteriia</taxon>
        <taxon>Flavobacteriales</taxon>
        <taxon>Flavobacteriaceae</taxon>
        <taxon>Salegentibacter</taxon>
    </lineage>
</organism>
<reference evidence="1 2" key="1">
    <citation type="submission" date="2015-10" db="EMBL/GenBank/DDBJ databases">
        <title>Draft genome sequence of Salegentibacter salinarum KCTC 12975.</title>
        <authorList>
            <person name="Lin W."/>
            <person name="Zheng Q."/>
        </authorList>
    </citation>
    <scope>NUCLEOTIDE SEQUENCE [LARGE SCALE GENOMIC DNA]</scope>
    <source>
        <strain evidence="1 2">KCTC 12975</strain>
    </source>
</reference>
<proteinExistence type="predicted"/>
<sequence>MNITTLSRPIIIICILVLAIGTTAQTNNEHQVSFVVSGAISGKKTGNAKVLFSEGQNRHFFTIQITDENTNTPEYRLRFRAESWEELGLPEPGEYAIIDRGNPDLGYEAGFEVTYTHYLEYNDSYYQNVAIEYKAQPAWKIAPKGKIIIESVDGTSLTGSFEFELPENTSINKAPLTGKGINIVSGKFNVETKK</sequence>
<gene>
    <name evidence="1" type="ORF">APR41_15945</name>
</gene>
<protein>
    <submittedName>
        <fullName evidence="1">Uncharacterized protein</fullName>
    </submittedName>
</protein>
<dbReference type="EMBL" id="LKTS01000013">
    <property type="protein sequence ID" value="PKD19451.1"/>
    <property type="molecule type" value="Genomic_DNA"/>
</dbReference>
<dbReference type="OrthoDB" id="916905at976"/>
<dbReference type="RefSeq" id="WP_079714267.1">
    <property type="nucleotide sequence ID" value="NZ_FUZC01000017.1"/>
</dbReference>
<accession>A0A2N0TXK1</accession>
<name>A0A2N0TXK1_9FLAO</name>